<evidence type="ECO:0000256" key="2">
    <source>
        <dbReference type="ARBA" id="ARBA00023125"/>
    </source>
</evidence>
<keyword evidence="1" id="KW-0805">Transcription regulation</keyword>
<sequence length="341" mass="37680">MARADIHEVAKAAGVSISTVSRAFTRPDMVSEKTRRKVLEAANRLEFTISRSAGSLKTGQANRVALLMNDTITSWFNVQVFAGLNATLRDEGYDIAVYDHIDTAETRREFFDTMPVRHNVDAVFVASIAIDPNEVGQLKSMHVPLIGINTSASDSLDASIRIDDEEGMFTATQHLIGLGHRRIVYVCSAAAVSLDASVDARGRGFIRACESAVEAGRDLDWQTITVPRGPEFIDSALAELLALDRFPDAICCQMDMLAIPLVTRLARYGHRVPQDYSIIGFDDMQNADWVNLTTMRQNPQDMGRDAAHKALALMRGETLDQPHEIIRPRLVLRGTDAPFPR</sequence>
<evidence type="ECO:0000313" key="8">
    <source>
        <dbReference type="Proteomes" id="UP000593943"/>
    </source>
</evidence>
<dbReference type="AlphaFoldDB" id="A0A261G2J1"/>
<dbReference type="SUPFAM" id="SSF47413">
    <property type="entry name" value="lambda repressor-like DNA-binding domains"/>
    <property type="match status" value="1"/>
</dbReference>
<evidence type="ECO:0000256" key="1">
    <source>
        <dbReference type="ARBA" id="ARBA00023015"/>
    </source>
</evidence>
<dbReference type="EMBL" id="CP062938">
    <property type="protein sequence ID" value="QOL32407.1"/>
    <property type="molecule type" value="Genomic_DNA"/>
</dbReference>
<keyword evidence="8" id="KW-1185">Reference proteome</keyword>
<evidence type="ECO:0000313" key="5">
    <source>
        <dbReference type="EMBL" id="OZG65639.1"/>
    </source>
</evidence>
<dbReference type="CDD" id="cd06267">
    <property type="entry name" value="PBP1_LacI_sugar_binding-like"/>
    <property type="match status" value="1"/>
</dbReference>
<dbReference type="SUPFAM" id="SSF53822">
    <property type="entry name" value="Periplasmic binding protein-like I"/>
    <property type="match status" value="1"/>
</dbReference>
<accession>A0A261G2J1</accession>
<dbReference type="SMART" id="SM00354">
    <property type="entry name" value="HTH_LACI"/>
    <property type="match status" value="1"/>
</dbReference>
<dbReference type="RefSeq" id="WP_094637452.1">
    <property type="nucleotide sequence ID" value="NZ_CP062938.1"/>
</dbReference>
<keyword evidence="3" id="KW-0804">Transcription</keyword>
<organism evidence="5 7">
    <name type="scientific">Bifidobacterium eulemuris</name>
    <dbReference type="NCBI Taxonomy" id="1765219"/>
    <lineage>
        <taxon>Bacteria</taxon>
        <taxon>Bacillati</taxon>
        <taxon>Actinomycetota</taxon>
        <taxon>Actinomycetes</taxon>
        <taxon>Bifidobacteriales</taxon>
        <taxon>Bifidobacteriaceae</taxon>
        <taxon>Bifidobacterium</taxon>
    </lineage>
</organism>
<evidence type="ECO:0000259" key="4">
    <source>
        <dbReference type="PROSITE" id="PS50932"/>
    </source>
</evidence>
<dbReference type="EMBL" id="MWWZ01000011">
    <property type="protein sequence ID" value="OZG65639.1"/>
    <property type="molecule type" value="Genomic_DNA"/>
</dbReference>
<dbReference type="PANTHER" id="PTHR30146">
    <property type="entry name" value="LACI-RELATED TRANSCRIPTIONAL REPRESSOR"/>
    <property type="match status" value="1"/>
</dbReference>
<proteinExistence type="predicted"/>
<dbReference type="Pfam" id="PF00356">
    <property type="entry name" value="LacI"/>
    <property type="match status" value="1"/>
</dbReference>
<dbReference type="PANTHER" id="PTHR30146:SF138">
    <property type="entry name" value="TRANSCRIPTIONAL REGULATORY PROTEIN"/>
    <property type="match status" value="1"/>
</dbReference>
<gene>
    <name evidence="6" type="ORF">BE0216_08050</name>
    <name evidence="5" type="ORF">BEUL_1937</name>
</gene>
<protein>
    <submittedName>
        <fullName evidence="6">LacI family DNA-binding transcriptional regulator</fullName>
    </submittedName>
    <submittedName>
        <fullName evidence="5">LacI family transcriptional regulator</fullName>
    </submittedName>
</protein>
<dbReference type="InterPro" id="IPR046335">
    <property type="entry name" value="LacI/GalR-like_sensor"/>
</dbReference>
<dbReference type="Proteomes" id="UP000216057">
    <property type="component" value="Unassembled WGS sequence"/>
</dbReference>
<evidence type="ECO:0000256" key="3">
    <source>
        <dbReference type="ARBA" id="ARBA00023163"/>
    </source>
</evidence>
<reference evidence="6 8" key="2">
    <citation type="submission" date="2020-10" db="EMBL/GenBank/DDBJ databases">
        <title>Genome sequencing of Bifidobacterium eulemuris_DSMZ_100216.</title>
        <authorList>
            <person name="Kim J."/>
        </authorList>
    </citation>
    <scope>NUCLEOTIDE SEQUENCE [LARGE SCALE GENOMIC DNA]</scope>
    <source>
        <strain evidence="6 8">DSM 100216</strain>
    </source>
</reference>
<dbReference type="GO" id="GO:0000976">
    <property type="term" value="F:transcription cis-regulatory region binding"/>
    <property type="evidence" value="ECO:0007669"/>
    <property type="project" value="TreeGrafter"/>
</dbReference>
<dbReference type="KEGG" id="beu:BE0216_08050"/>
<dbReference type="GO" id="GO:0003700">
    <property type="term" value="F:DNA-binding transcription factor activity"/>
    <property type="evidence" value="ECO:0007669"/>
    <property type="project" value="TreeGrafter"/>
</dbReference>
<feature type="domain" description="HTH lacI-type" evidence="4">
    <location>
        <begin position="6"/>
        <end position="58"/>
    </location>
</feature>
<dbReference type="InterPro" id="IPR028082">
    <property type="entry name" value="Peripla_BP_I"/>
</dbReference>
<dbReference type="Pfam" id="PF13377">
    <property type="entry name" value="Peripla_BP_3"/>
    <property type="match status" value="1"/>
</dbReference>
<evidence type="ECO:0000313" key="7">
    <source>
        <dbReference type="Proteomes" id="UP000216057"/>
    </source>
</evidence>
<dbReference type="PROSITE" id="PS50932">
    <property type="entry name" value="HTH_LACI_2"/>
    <property type="match status" value="1"/>
</dbReference>
<dbReference type="Gene3D" id="1.10.260.40">
    <property type="entry name" value="lambda repressor-like DNA-binding domains"/>
    <property type="match status" value="1"/>
</dbReference>
<dbReference type="InterPro" id="IPR000843">
    <property type="entry name" value="HTH_LacI"/>
</dbReference>
<evidence type="ECO:0000313" key="6">
    <source>
        <dbReference type="EMBL" id="QOL32407.1"/>
    </source>
</evidence>
<dbReference type="InterPro" id="IPR010982">
    <property type="entry name" value="Lambda_DNA-bd_dom_sf"/>
</dbReference>
<keyword evidence="2 6" id="KW-0238">DNA-binding</keyword>
<dbReference type="OrthoDB" id="3510266at2"/>
<dbReference type="Proteomes" id="UP000593943">
    <property type="component" value="Chromosome"/>
</dbReference>
<dbReference type="Gene3D" id="3.40.50.2300">
    <property type="match status" value="2"/>
</dbReference>
<name>A0A261G2J1_9BIFI</name>
<dbReference type="CDD" id="cd01392">
    <property type="entry name" value="HTH_LacI"/>
    <property type="match status" value="1"/>
</dbReference>
<reference evidence="5 7" key="1">
    <citation type="journal article" date="2017" name="BMC Genomics">
        <title>Comparative genomic and phylogenomic analyses of the Bifidobacteriaceae family.</title>
        <authorList>
            <person name="Lugli G.A."/>
            <person name="Milani C."/>
            <person name="Turroni F."/>
            <person name="Duranti S."/>
            <person name="Mancabelli L."/>
            <person name="Mangifesta M."/>
            <person name="Ferrario C."/>
            <person name="Modesto M."/>
            <person name="Mattarelli P."/>
            <person name="Jiri K."/>
            <person name="van Sinderen D."/>
            <person name="Ventura M."/>
        </authorList>
    </citation>
    <scope>NUCLEOTIDE SEQUENCE [LARGE SCALE GENOMIC DNA]</scope>
    <source>
        <strain evidence="5 7">DSM 100216</strain>
    </source>
</reference>